<reference evidence="2" key="3">
    <citation type="submission" date="2010-07" db="EMBL/GenBank/DDBJ databases">
        <authorList>
            <person name="Genoscope - CEA"/>
        </authorList>
    </citation>
    <scope>NUCLEOTIDE SEQUENCE</scope>
    <source>
        <strain evidence="2">3As</strain>
    </source>
</reference>
<organism evidence="2 4">
    <name type="scientific">Thiomonas arsenitoxydans (strain DSM 22701 / CIP 110005 / 3As)</name>
    <dbReference type="NCBI Taxonomy" id="426114"/>
    <lineage>
        <taxon>Bacteria</taxon>
        <taxon>Pseudomonadati</taxon>
        <taxon>Pseudomonadota</taxon>
        <taxon>Betaproteobacteria</taxon>
        <taxon>Burkholderiales</taxon>
        <taxon>Thiomonas</taxon>
    </lineage>
</organism>
<dbReference type="KEGG" id="thi:THI_3484"/>
<dbReference type="HOGENOM" id="CLU_1234203_0_0_4"/>
<protein>
    <recommendedName>
        <fullName evidence="1">RES domain-containing protein</fullName>
    </recommendedName>
</protein>
<dbReference type="Proteomes" id="UP000002372">
    <property type="component" value="Chromosome"/>
</dbReference>
<reference evidence="3 5" key="4">
    <citation type="submission" date="2015-03" db="EMBL/GenBank/DDBJ databases">
        <authorList>
            <person name="Regsiter A."/>
            <person name="william w."/>
        </authorList>
    </citation>
    <scope>NUCLEOTIDE SEQUENCE [LARGE SCALE GENOMIC DNA]</scope>
    <source>
        <strain evidence="3 5">CB1</strain>
    </source>
</reference>
<name>D6CNE3_THIA3</name>
<dbReference type="AlphaFoldDB" id="D6CNE3"/>
<dbReference type="eggNOG" id="ENOG502Z82U">
    <property type="taxonomic scope" value="Bacteria"/>
</dbReference>
<dbReference type="InterPro" id="IPR014914">
    <property type="entry name" value="RES_dom"/>
</dbReference>
<dbReference type="OrthoDB" id="7257056at2"/>
<dbReference type="EMBL" id="FP475956">
    <property type="protein sequence ID" value="CAZ90071.1"/>
    <property type="molecule type" value="Genomic_DNA"/>
</dbReference>
<dbReference type="EMBL" id="CTRI01000029">
    <property type="protein sequence ID" value="CQR37095.1"/>
    <property type="molecule type" value="Genomic_DNA"/>
</dbReference>
<dbReference type="RefSeq" id="WP_013107321.1">
    <property type="nucleotide sequence ID" value="NC_014145.1"/>
</dbReference>
<keyword evidence="5" id="KW-1185">Reference proteome</keyword>
<dbReference type="SMART" id="SM00953">
    <property type="entry name" value="RES"/>
    <property type="match status" value="1"/>
</dbReference>
<dbReference type="Pfam" id="PF08808">
    <property type="entry name" value="RES"/>
    <property type="match status" value="1"/>
</dbReference>
<gene>
    <name evidence="2" type="ordered locus">THI_3484</name>
    <name evidence="3" type="ORF">THICB1_70077</name>
</gene>
<evidence type="ECO:0000313" key="2">
    <source>
        <dbReference type="EMBL" id="CAZ90071.1"/>
    </source>
</evidence>
<reference key="1">
    <citation type="submission" date="2009-07" db="EMBL/GenBank/DDBJ databases">
        <authorList>
            <person name="Genoscope - CEA"/>
        </authorList>
    </citation>
    <scope>NUCLEOTIDE SEQUENCE</scope>
    <source>
        <strain>3As</strain>
    </source>
</reference>
<sequence>MSLRLPDPGSFEQLLEEVRVRADTLVRLSKFPKTEPYWSRGRYRFDGPPIGLPGSFGTCYAADDIAVAFCESVIHESAWFRKGRYEIPLADLTSRHVVRLRRPGAPDLVLADLTGKALKTLGLNNDISAGSDYTASMAWAKAIHEADPKWDGIRYVSRQHNDRYAVALFERSGITRARTYKLAGEAFDALCDEYHVTAI</sequence>
<evidence type="ECO:0000313" key="3">
    <source>
        <dbReference type="EMBL" id="CQR37095.1"/>
    </source>
</evidence>
<dbReference type="Proteomes" id="UP000078599">
    <property type="component" value="Unassembled WGS sequence"/>
</dbReference>
<evidence type="ECO:0000313" key="5">
    <source>
        <dbReference type="Proteomes" id="UP000078599"/>
    </source>
</evidence>
<feature type="domain" description="RES" evidence="1">
    <location>
        <begin position="34"/>
        <end position="180"/>
    </location>
</feature>
<evidence type="ECO:0000313" key="4">
    <source>
        <dbReference type="Proteomes" id="UP000002372"/>
    </source>
</evidence>
<accession>D6CNE3</accession>
<proteinExistence type="predicted"/>
<reference evidence="4" key="2">
    <citation type="journal article" date="2010" name="PLoS Genet.">
        <title>Structure, function, and evolution of the Thiomonas spp. genome.</title>
        <authorList>
            <person name="Arsene-Ploetze F."/>
            <person name="Koechler S."/>
            <person name="Marchal M."/>
            <person name="Coppee J.Y."/>
            <person name="Chandler M."/>
            <person name="Bonnefoy V."/>
            <person name="Brochier-Armanet C."/>
            <person name="Barakat M."/>
            <person name="Barbe V."/>
            <person name="Battaglia-Brunet F."/>
            <person name="Bruneel O."/>
            <person name="Bryan C.G."/>
            <person name="Cleiss-Arnold J."/>
            <person name="Cruveiller S."/>
            <person name="Erhardt M."/>
            <person name="Heinrich-Salmeron A."/>
            <person name="Hommais F."/>
            <person name="Joulian C."/>
            <person name="Krin E."/>
            <person name="Lieutaud A."/>
            <person name="Lievremont D."/>
            <person name="Michel C."/>
            <person name="Muller D."/>
            <person name="Ortet P."/>
            <person name="Proux C."/>
            <person name="Siguier P."/>
            <person name="Roche D."/>
            <person name="Rouy Z."/>
            <person name="Salvignol G."/>
            <person name="Slyemi D."/>
            <person name="Talla E."/>
            <person name="Weiss S."/>
            <person name="Weissenbach J."/>
            <person name="Medigue C."/>
            <person name="Bertin P.N."/>
        </authorList>
    </citation>
    <scope>NUCLEOTIDE SEQUENCE [LARGE SCALE GENOMIC DNA]</scope>
    <source>
        <strain evidence="4">DSM 22701 / CIP 110005 / 3As</strain>
    </source>
</reference>
<evidence type="ECO:0000259" key="1">
    <source>
        <dbReference type="SMART" id="SM00953"/>
    </source>
</evidence>